<evidence type="ECO:0000256" key="2">
    <source>
        <dbReference type="SAM" id="Phobius"/>
    </source>
</evidence>
<evidence type="ECO:0000313" key="4">
    <source>
        <dbReference type="Proteomes" id="UP000185511"/>
    </source>
</evidence>
<gene>
    <name evidence="3" type="ORF">UA74_11800</name>
</gene>
<evidence type="ECO:0000313" key="3">
    <source>
        <dbReference type="EMBL" id="APU14420.1"/>
    </source>
</evidence>
<name>A0AAC9PRV9_9PSEU</name>
<feature type="compositionally biased region" description="Low complexity" evidence="1">
    <location>
        <begin position="176"/>
        <end position="194"/>
    </location>
</feature>
<keyword evidence="2" id="KW-0472">Membrane</keyword>
<dbReference type="AlphaFoldDB" id="A0AAC9PRV9"/>
<feature type="transmembrane region" description="Helical" evidence="2">
    <location>
        <begin position="59"/>
        <end position="80"/>
    </location>
</feature>
<evidence type="ECO:0000256" key="1">
    <source>
        <dbReference type="SAM" id="MobiDB-lite"/>
    </source>
</evidence>
<feature type="transmembrane region" description="Helical" evidence="2">
    <location>
        <begin position="21"/>
        <end position="47"/>
    </location>
</feature>
<keyword evidence="2" id="KW-0812">Transmembrane</keyword>
<keyword evidence="2" id="KW-1133">Transmembrane helix</keyword>
<dbReference type="InterPro" id="IPR045713">
    <property type="entry name" value="DUF6069"/>
</dbReference>
<accession>A0AAC9PRV9</accession>
<reference evidence="4" key="1">
    <citation type="submission" date="2016-06" db="EMBL/GenBank/DDBJ databases">
        <title>Complete genome sequence of Actinoalloteichus fjordicus DSM 46855 (=ADI127-17), type strain of the new species Actinoalloteichus fjordicus.</title>
        <authorList>
            <person name="Ruckert C."/>
            <person name="Nouioui I."/>
            <person name="Willmese J."/>
            <person name="van Wezel G."/>
            <person name="Klenk H.-P."/>
            <person name="Kalinowski J."/>
            <person name="Zotchev S.B."/>
        </authorList>
    </citation>
    <scope>NUCLEOTIDE SEQUENCE [LARGE SCALE GENOMIC DNA]</scope>
    <source>
        <strain evidence="4">ADI127-7</strain>
    </source>
</reference>
<dbReference type="KEGG" id="acad:UA74_11800"/>
<feature type="compositionally biased region" description="Basic and acidic residues" evidence="1">
    <location>
        <begin position="195"/>
        <end position="204"/>
    </location>
</feature>
<protein>
    <submittedName>
        <fullName evidence="3">Uncharacterized protein</fullName>
    </submittedName>
</protein>
<feature type="region of interest" description="Disordered" evidence="1">
    <location>
        <begin position="152"/>
        <end position="204"/>
    </location>
</feature>
<feature type="transmembrane region" description="Helical" evidence="2">
    <location>
        <begin position="92"/>
        <end position="112"/>
    </location>
</feature>
<feature type="transmembrane region" description="Helical" evidence="2">
    <location>
        <begin position="124"/>
        <end position="145"/>
    </location>
</feature>
<proteinExistence type="predicted"/>
<dbReference type="RefSeq" id="WP_157434134.1">
    <property type="nucleotide sequence ID" value="NZ_CP016076.1"/>
</dbReference>
<dbReference type="Proteomes" id="UP000185511">
    <property type="component" value="Chromosome"/>
</dbReference>
<sequence length="204" mass="20922">MSVGTSPSPLADREQLALSRLPFALLVAALLAALANSLLRFGAMLVIDVDAGLLPLRLLPPIVVSVLSAVGAALVLAALHRWNSRPVHTFKAVSVAFFVVSFAPLVVIGLAAEPPAGFAGIDVSTLLVLGLMHVVALATIVPTLLRLTRQPTTAEPGAADQAAQSPANDVADATTEAGSPEPAAEASEPEPAQPRTEEPTPARD</sequence>
<dbReference type="Pfam" id="PF19545">
    <property type="entry name" value="DUF6069"/>
    <property type="match status" value="1"/>
</dbReference>
<dbReference type="EMBL" id="CP016076">
    <property type="protein sequence ID" value="APU14420.1"/>
    <property type="molecule type" value="Genomic_DNA"/>
</dbReference>
<keyword evidence="4" id="KW-1185">Reference proteome</keyword>
<organism evidence="3 4">
    <name type="scientific">Actinoalloteichus fjordicus</name>
    <dbReference type="NCBI Taxonomy" id="1612552"/>
    <lineage>
        <taxon>Bacteria</taxon>
        <taxon>Bacillati</taxon>
        <taxon>Actinomycetota</taxon>
        <taxon>Actinomycetes</taxon>
        <taxon>Pseudonocardiales</taxon>
        <taxon>Pseudonocardiaceae</taxon>
        <taxon>Actinoalloteichus</taxon>
    </lineage>
</organism>